<keyword evidence="2" id="KW-1185">Reference proteome</keyword>
<comment type="caution">
    <text evidence="1">The sequence shown here is derived from an EMBL/GenBank/DDBJ whole genome shotgun (WGS) entry which is preliminary data.</text>
</comment>
<sequence>MNYFTQQIASGAPKSILEAQLLGAPEVQTYGAPELSNLVNKFTSTYGLSPTEVNTLRPAADQFASFLGRGVDTPTLQAWDQQIDAGQSLPTILAQMFQAPEVQALQGTGGFQTAATAFGSQFGVNPADFLRDAMLVGPSGVTGTGNTNPANSIGGAANPATAFRGFEPSAYLLANPDVANSSWAGNPLGHYETYGYNEGRSLGNGLGPLGAGFDPTSYFNANPDVKAAGVDPLAHYLTNGAAEGRQATFSPDVGPYAFGKYSSTSLPGPGAKSPVNDGQPLGSGITYNGGSVQYGGVDIGGGALFDPYSSEQAYLNSQVDSINQGAQAAANTSLMLTGTNPFTGYVPMPTFAVNGTNQSNGGAVAASQGQYLNNVNTALAAMAPVAPAGSSFLPRATTFGW</sequence>
<accession>A0A6L3SU49</accession>
<dbReference type="AlphaFoldDB" id="A0A6L3SU49"/>
<dbReference type="EMBL" id="VZZK01000023">
    <property type="protein sequence ID" value="KAB1077150.1"/>
    <property type="molecule type" value="Genomic_DNA"/>
</dbReference>
<dbReference type="RefSeq" id="WP_151001937.1">
    <property type="nucleotide sequence ID" value="NZ_BPQY01000277.1"/>
</dbReference>
<gene>
    <name evidence="1" type="ORF">F6X53_19895</name>
</gene>
<evidence type="ECO:0000313" key="2">
    <source>
        <dbReference type="Proteomes" id="UP000474159"/>
    </source>
</evidence>
<name>A0A6L3SU49_9HYPH</name>
<reference evidence="1 2" key="1">
    <citation type="submission" date="2019-09" db="EMBL/GenBank/DDBJ databases">
        <title>YIM 48816 draft genome.</title>
        <authorList>
            <person name="Jiang L."/>
        </authorList>
    </citation>
    <scope>NUCLEOTIDE SEQUENCE [LARGE SCALE GENOMIC DNA]</scope>
    <source>
        <strain evidence="1 2">YIM 48816</strain>
    </source>
</reference>
<protein>
    <recommendedName>
        <fullName evidence="3">DUF4214 domain-containing protein</fullName>
    </recommendedName>
</protein>
<dbReference type="OrthoDB" id="9816424at2"/>
<dbReference type="Proteomes" id="UP000474159">
    <property type="component" value="Unassembled WGS sequence"/>
</dbReference>
<organism evidence="1 2">
    <name type="scientific">Methylobacterium soli</name>
    <dbReference type="NCBI Taxonomy" id="553447"/>
    <lineage>
        <taxon>Bacteria</taxon>
        <taxon>Pseudomonadati</taxon>
        <taxon>Pseudomonadota</taxon>
        <taxon>Alphaproteobacteria</taxon>
        <taxon>Hyphomicrobiales</taxon>
        <taxon>Methylobacteriaceae</taxon>
        <taxon>Methylobacterium</taxon>
    </lineage>
</organism>
<evidence type="ECO:0008006" key="3">
    <source>
        <dbReference type="Google" id="ProtNLM"/>
    </source>
</evidence>
<proteinExistence type="predicted"/>
<evidence type="ECO:0000313" key="1">
    <source>
        <dbReference type="EMBL" id="KAB1077150.1"/>
    </source>
</evidence>